<evidence type="ECO:0000259" key="6">
    <source>
        <dbReference type="Pfam" id="PF01522"/>
    </source>
</evidence>
<feature type="signal peptide" evidence="5">
    <location>
        <begin position="1"/>
        <end position="20"/>
    </location>
</feature>
<accession>A0A0D0KWL1</accession>
<comment type="function">
    <text evidence="1">Is involved in generating a small heat-stable compound (Nod), an acylated oligomer of N-acetylglucosamine, that stimulates mitosis in various plant protoplasts.</text>
</comment>
<evidence type="ECO:0000313" key="7">
    <source>
        <dbReference type="EMBL" id="KIQ02824.1"/>
    </source>
</evidence>
<dbReference type="InterPro" id="IPR052740">
    <property type="entry name" value="CE4"/>
</dbReference>
<protein>
    <recommendedName>
        <fullName evidence="3">Chitooligosaccharide deacetylase</fullName>
    </recommendedName>
    <alternativeName>
        <fullName evidence="4">Nodulation protein B</fullName>
    </alternativeName>
</protein>
<feature type="chain" id="PRO_5002232277" description="Chitooligosaccharide deacetylase" evidence="5">
    <location>
        <begin position="21"/>
        <end position="327"/>
    </location>
</feature>
<dbReference type="PANTHER" id="PTHR45985">
    <property type="match status" value="1"/>
</dbReference>
<gene>
    <name evidence="7" type="ORF">RU07_09480</name>
</gene>
<dbReference type="CDD" id="cd10976">
    <property type="entry name" value="CE4_CDA_like_3"/>
    <property type="match status" value="1"/>
</dbReference>
<dbReference type="Pfam" id="PF01522">
    <property type="entry name" value="Polysacc_deac_1"/>
    <property type="match status" value="1"/>
</dbReference>
<evidence type="ECO:0000256" key="1">
    <source>
        <dbReference type="ARBA" id="ARBA00003236"/>
    </source>
</evidence>
<evidence type="ECO:0000313" key="8">
    <source>
        <dbReference type="Proteomes" id="UP000035017"/>
    </source>
</evidence>
<dbReference type="AlphaFoldDB" id="A0A0D0KWL1"/>
<evidence type="ECO:0000256" key="2">
    <source>
        <dbReference type="ARBA" id="ARBA00010973"/>
    </source>
</evidence>
<dbReference type="OrthoDB" id="438898at2"/>
<dbReference type="GO" id="GO:0016810">
    <property type="term" value="F:hydrolase activity, acting on carbon-nitrogen (but not peptide) bonds"/>
    <property type="evidence" value="ECO:0007669"/>
    <property type="project" value="InterPro"/>
</dbReference>
<evidence type="ECO:0000256" key="4">
    <source>
        <dbReference type="ARBA" id="ARBA00032976"/>
    </source>
</evidence>
<comment type="caution">
    <text evidence="7">The sequence shown here is derived from an EMBL/GenBank/DDBJ whole genome shotgun (WGS) entry which is preliminary data.</text>
</comment>
<evidence type="ECO:0000256" key="3">
    <source>
        <dbReference type="ARBA" id="ARBA00020071"/>
    </source>
</evidence>
<proteinExistence type="inferred from homology"/>
<dbReference type="Gene3D" id="3.20.20.370">
    <property type="entry name" value="Glycoside hydrolase/deacetylase"/>
    <property type="match status" value="1"/>
</dbReference>
<organism evidence="7 8">
    <name type="scientific">Agrobacterium tumefaciens</name>
    <dbReference type="NCBI Taxonomy" id="358"/>
    <lineage>
        <taxon>Bacteria</taxon>
        <taxon>Pseudomonadati</taxon>
        <taxon>Pseudomonadota</taxon>
        <taxon>Alphaproteobacteria</taxon>
        <taxon>Hyphomicrobiales</taxon>
        <taxon>Rhizobiaceae</taxon>
        <taxon>Rhizobium/Agrobacterium group</taxon>
        <taxon>Agrobacterium</taxon>
        <taxon>Agrobacterium tumefaciens complex</taxon>
    </lineage>
</organism>
<dbReference type="Proteomes" id="UP000035017">
    <property type="component" value="Unassembled WGS sequence"/>
</dbReference>
<feature type="domain" description="NodB homology" evidence="6">
    <location>
        <begin position="24"/>
        <end position="191"/>
    </location>
</feature>
<keyword evidence="5" id="KW-0732">Signal</keyword>
<evidence type="ECO:0000256" key="5">
    <source>
        <dbReference type="SAM" id="SignalP"/>
    </source>
</evidence>
<dbReference type="GO" id="GO:0005975">
    <property type="term" value="P:carbohydrate metabolic process"/>
    <property type="evidence" value="ECO:0007669"/>
    <property type="project" value="InterPro"/>
</dbReference>
<name>A0A0D0KWL1_AGRTU</name>
<dbReference type="EMBL" id="JXQV01000009">
    <property type="protein sequence ID" value="KIQ02824.1"/>
    <property type="molecule type" value="Genomic_DNA"/>
</dbReference>
<sequence>MLRSIALLSISVVFAAPVSAQTVEKPKQLLMVSFDGAGDNSLWERSRATAKEVGAHFTYFLACTLVMDRKTSAKSYQGPGMKAGRSNVGFGQSVEEVETRLQNIWSARQEGHEIANHTCGHFDGGNWSEEQWDAEFTNFTSTMENAWQMIGKKDVEPQGWRDLVHGINGFRAPYLSQSDALTAAQKKHGFVYDATSITKGPAWPTMKNGIQHFGLPLIPEGPSNRPIIAMDYNLFVRHSMAIENREKSAEFEERAYQAFRAAFDRQYDGERVPLQLGFHFVKMNGGAYWNALERLLREVCNRQDVACVTYAQAMPMIEARQTQKSQG</sequence>
<comment type="similarity">
    <text evidence="2">Belongs to the polysaccharide deacetylase family.</text>
</comment>
<reference evidence="7 8" key="1">
    <citation type="submission" date="2014-12" db="EMBL/GenBank/DDBJ databases">
        <title>16Stimator: statistical estimation of ribosomal gene copy numbers from draft genome assemblies.</title>
        <authorList>
            <person name="Perisin M.A."/>
            <person name="Vetter M."/>
            <person name="Gilbert J.A."/>
            <person name="Bergelson J."/>
        </authorList>
    </citation>
    <scope>NUCLEOTIDE SEQUENCE [LARGE SCALE GENOMIC DNA]</scope>
    <source>
        <strain evidence="7 8">MEJ076</strain>
    </source>
</reference>
<dbReference type="PANTHER" id="PTHR45985:SF3">
    <property type="entry name" value="CHITIN DEACETYLASE-LIKE 4"/>
    <property type="match status" value="1"/>
</dbReference>
<dbReference type="SUPFAM" id="SSF88713">
    <property type="entry name" value="Glycoside hydrolase/deacetylase"/>
    <property type="match status" value="1"/>
</dbReference>
<dbReference type="InterPro" id="IPR002509">
    <property type="entry name" value="NODB_dom"/>
</dbReference>
<dbReference type="InterPro" id="IPR011330">
    <property type="entry name" value="Glyco_hydro/deAcase_b/a-brl"/>
</dbReference>